<evidence type="ECO:0000256" key="5">
    <source>
        <dbReference type="RuleBase" id="RU003750"/>
    </source>
</evidence>
<accession>A0A813LPT0</accession>
<proteinExistence type="inferred from homology"/>
<reference evidence="7" key="1">
    <citation type="submission" date="2021-02" db="EMBL/GenBank/DDBJ databases">
        <authorList>
            <person name="Dougan E. K."/>
            <person name="Rhodes N."/>
            <person name="Thang M."/>
            <person name="Chan C."/>
        </authorList>
    </citation>
    <scope>NUCLEOTIDE SEQUENCE</scope>
</reference>
<dbReference type="Pfam" id="PF01066">
    <property type="entry name" value="CDP-OH_P_transf"/>
    <property type="match status" value="1"/>
</dbReference>
<dbReference type="PROSITE" id="PS00379">
    <property type="entry name" value="CDP_ALCOHOL_P_TRANSF"/>
    <property type="match status" value="1"/>
</dbReference>
<dbReference type="GO" id="GO:0016780">
    <property type="term" value="F:phosphotransferase activity, for other substituted phosphate groups"/>
    <property type="evidence" value="ECO:0007669"/>
    <property type="project" value="InterPro"/>
</dbReference>
<feature type="transmembrane region" description="Helical" evidence="6">
    <location>
        <begin position="231"/>
        <end position="251"/>
    </location>
</feature>
<evidence type="ECO:0000256" key="3">
    <source>
        <dbReference type="ARBA" id="ARBA00022679"/>
    </source>
</evidence>
<dbReference type="InterPro" id="IPR000462">
    <property type="entry name" value="CDP-OH_P_trans"/>
</dbReference>
<evidence type="ECO:0000256" key="2">
    <source>
        <dbReference type="ARBA" id="ARBA00010441"/>
    </source>
</evidence>
<keyword evidence="4 6" id="KW-0472">Membrane</keyword>
<comment type="caution">
    <text evidence="7">The sequence shown here is derived from an EMBL/GenBank/DDBJ whole genome shotgun (WGS) entry which is preliminary data.</text>
</comment>
<comment type="similarity">
    <text evidence="2 5">Belongs to the CDP-alcohol phosphatidyltransferase class-I family.</text>
</comment>
<evidence type="ECO:0000313" key="7">
    <source>
        <dbReference type="EMBL" id="CAE8734391.1"/>
    </source>
</evidence>
<sequence length="316" mass="34775">MAAHSNDVPDAEVGKRMTTGGYISAQGRQNLPKYHYSGSDNSYLYRLVCSPLAEMLVQSTPQWVAPNLITCLGLLCNIFGHLLVMVYSPDLKSSCPPWVWMVLGISTLVSQTLDNMDGKQARRTGTSSPLGLMLDHGADALNVNLCSINVMALLQVGDYRAMCFSVWFNSCTSFFFATWEEYQTGSLYLGVFNGPTDGLLIVALSFFVTALAEDQFRFWDAEFAFGISRKFAMTGFYTVCVFGTVLGNLLAVKQAISGLRSERSTRMPFVSALLLTIPFCAVLLGGVLGLFCGWSSVFASEPRLFFWCLGLMFLIL</sequence>
<dbReference type="InterPro" id="IPR014472">
    <property type="entry name" value="CHOPT"/>
</dbReference>
<evidence type="ECO:0000256" key="6">
    <source>
        <dbReference type="SAM" id="Phobius"/>
    </source>
</evidence>
<dbReference type="AlphaFoldDB" id="A0A813LPT0"/>
<evidence type="ECO:0000256" key="4">
    <source>
        <dbReference type="ARBA" id="ARBA00023136"/>
    </source>
</evidence>
<dbReference type="Gene3D" id="1.20.120.1760">
    <property type="match status" value="1"/>
</dbReference>
<dbReference type="InterPro" id="IPR048254">
    <property type="entry name" value="CDP_ALCOHOL_P_TRANSF_CS"/>
</dbReference>
<gene>
    <name evidence="7" type="ORF">PGLA2088_LOCUS47274</name>
</gene>
<feature type="transmembrane region" description="Helical" evidence="6">
    <location>
        <begin position="186"/>
        <end position="211"/>
    </location>
</feature>
<keyword evidence="6" id="KW-1133">Transmembrane helix</keyword>
<protein>
    <recommendedName>
        <fullName evidence="9">CDP-alcohol phosphatidyltransferase</fullName>
    </recommendedName>
</protein>
<dbReference type="GO" id="GO:0008654">
    <property type="term" value="P:phospholipid biosynthetic process"/>
    <property type="evidence" value="ECO:0007669"/>
    <property type="project" value="InterPro"/>
</dbReference>
<feature type="non-terminal residue" evidence="7">
    <location>
        <position position="1"/>
    </location>
</feature>
<comment type="subcellular location">
    <subcellularLocation>
        <location evidence="1">Membrane</location>
    </subcellularLocation>
</comment>
<feature type="transmembrane region" description="Helical" evidence="6">
    <location>
        <begin position="272"/>
        <end position="291"/>
    </location>
</feature>
<keyword evidence="6" id="KW-0812">Transmembrane</keyword>
<keyword evidence="3 5" id="KW-0808">Transferase</keyword>
<organism evidence="7 8">
    <name type="scientific">Polarella glacialis</name>
    <name type="common">Dinoflagellate</name>
    <dbReference type="NCBI Taxonomy" id="89957"/>
    <lineage>
        <taxon>Eukaryota</taxon>
        <taxon>Sar</taxon>
        <taxon>Alveolata</taxon>
        <taxon>Dinophyceae</taxon>
        <taxon>Suessiales</taxon>
        <taxon>Suessiaceae</taxon>
        <taxon>Polarella</taxon>
    </lineage>
</organism>
<dbReference type="GO" id="GO:0016020">
    <property type="term" value="C:membrane"/>
    <property type="evidence" value="ECO:0007669"/>
    <property type="project" value="UniProtKB-SubCell"/>
</dbReference>
<name>A0A813LPT0_POLGL</name>
<evidence type="ECO:0008006" key="9">
    <source>
        <dbReference type="Google" id="ProtNLM"/>
    </source>
</evidence>
<dbReference type="EMBL" id="CAJNNW010036449">
    <property type="protein sequence ID" value="CAE8734391.1"/>
    <property type="molecule type" value="Genomic_DNA"/>
</dbReference>
<dbReference type="InterPro" id="IPR043130">
    <property type="entry name" value="CDP-OH_PTrfase_TM_dom"/>
</dbReference>
<dbReference type="PANTHER" id="PTHR10414:SF37">
    <property type="entry name" value="BB IN A BOXCAR, ISOFORM C"/>
    <property type="match status" value="1"/>
</dbReference>
<dbReference type="Proteomes" id="UP000626109">
    <property type="component" value="Unassembled WGS sequence"/>
</dbReference>
<evidence type="ECO:0000313" key="8">
    <source>
        <dbReference type="Proteomes" id="UP000626109"/>
    </source>
</evidence>
<dbReference type="PANTHER" id="PTHR10414">
    <property type="entry name" value="ETHANOLAMINEPHOSPHOTRANSFERASE"/>
    <property type="match status" value="1"/>
</dbReference>
<evidence type="ECO:0000256" key="1">
    <source>
        <dbReference type="ARBA" id="ARBA00004370"/>
    </source>
</evidence>
<feature type="transmembrane region" description="Helical" evidence="6">
    <location>
        <begin position="63"/>
        <end position="85"/>
    </location>
</feature>
<feature type="transmembrane region" description="Helical" evidence="6">
    <location>
        <begin position="97"/>
        <end position="113"/>
    </location>
</feature>